<protein>
    <submittedName>
        <fullName evidence="1">Phage head-tail joining protein</fullName>
    </submittedName>
</protein>
<evidence type="ECO:0000313" key="2">
    <source>
        <dbReference type="Proteomes" id="UP000236536"/>
    </source>
</evidence>
<reference evidence="1 2" key="1">
    <citation type="journal article" date="2017" name="Genome Biol. Evol.">
        <title>Trajectories and Drivers of Genome Evolution in Surface-Associated Marine Phaeobacter.</title>
        <authorList>
            <person name="Freese H.M."/>
            <person name="Sikorski J."/>
            <person name="Bunk B."/>
            <person name="Scheuner C."/>
            <person name="Meier-Kolthoff J.P."/>
            <person name="Sproer C."/>
            <person name="Gram L."/>
            <person name="Overmann J."/>
        </authorList>
    </citation>
    <scope>NUCLEOTIDE SEQUENCE [LARGE SCALE GENOMIC DNA]</scope>
    <source>
        <strain evidence="1 2">P66</strain>
    </source>
</reference>
<proteinExistence type="predicted"/>
<name>A0ABN5GLN3_9RHOB</name>
<dbReference type="Proteomes" id="UP000236536">
    <property type="component" value="Chromosome"/>
</dbReference>
<sequence>MLLIERVAFDELVGTDDGFGGKDWTPVERLRARAFFQFLRGGESVQAARLTGRQTIVATIRQSPPALAIKTKWQMRDIGKGITYDIRAIEPNRDKPRQYLDIVCESLS</sequence>
<reference evidence="1 2" key="2">
    <citation type="journal article" date="2017" name="Int. J. Syst. Evol. Microbiol.">
        <title>Adaptation of Surface-Associated Bacteria to the Open Ocean: A Genomically Distinct Subpopulation of Phaeobacter gallaeciensis Colonizes Pacific Mesozooplankton.</title>
        <authorList>
            <person name="Freese H.M."/>
            <person name="Methner A."/>
            <person name="Overmann J."/>
        </authorList>
    </citation>
    <scope>NUCLEOTIDE SEQUENCE [LARGE SCALE GENOMIC DNA]</scope>
    <source>
        <strain evidence="1 2">P66</strain>
    </source>
</reference>
<dbReference type="InterPro" id="IPR008767">
    <property type="entry name" value="Phage_SPP1_head-tail_adaptor"/>
</dbReference>
<dbReference type="EMBL" id="CP010705">
    <property type="protein sequence ID" value="AUQ94498.1"/>
    <property type="molecule type" value="Genomic_DNA"/>
</dbReference>
<gene>
    <name evidence="1" type="ORF">PhaeoP66_01716</name>
</gene>
<evidence type="ECO:0000313" key="1">
    <source>
        <dbReference type="EMBL" id="AUQ94498.1"/>
    </source>
</evidence>
<organism evidence="1 2">
    <name type="scientific">Phaeobacter inhibens</name>
    <dbReference type="NCBI Taxonomy" id="221822"/>
    <lineage>
        <taxon>Bacteria</taxon>
        <taxon>Pseudomonadati</taxon>
        <taxon>Pseudomonadota</taxon>
        <taxon>Alphaproteobacteria</taxon>
        <taxon>Rhodobacterales</taxon>
        <taxon>Roseobacteraceae</taxon>
        <taxon>Phaeobacter</taxon>
    </lineage>
</organism>
<dbReference type="Gene3D" id="2.40.10.270">
    <property type="entry name" value="Bacteriophage SPP1 head-tail adaptor protein"/>
    <property type="match status" value="1"/>
</dbReference>
<dbReference type="InterPro" id="IPR038666">
    <property type="entry name" value="SSP1_head-tail_sf"/>
</dbReference>
<dbReference type="Pfam" id="PF05521">
    <property type="entry name" value="Phage_HCP"/>
    <property type="match status" value="1"/>
</dbReference>
<keyword evidence="2" id="KW-1185">Reference proteome</keyword>
<accession>A0ABN5GLN3</accession>
<dbReference type="RefSeq" id="WP_102874266.1">
    <property type="nucleotide sequence ID" value="NZ_CP010599.1"/>
</dbReference>